<dbReference type="FunFam" id="1.10.10.60:FF:000001">
    <property type="entry name" value="MYB-related transcription factor"/>
    <property type="match status" value="1"/>
</dbReference>
<evidence type="ECO:0000256" key="2">
    <source>
        <dbReference type="ARBA" id="ARBA00022737"/>
    </source>
</evidence>
<protein>
    <submittedName>
        <fullName evidence="8">Uncharacterized protein</fullName>
    </submittedName>
</protein>
<dbReference type="GO" id="GO:0005634">
    <property type="term" value="C:nucleus"/>
    <property type="evidence" value="ECO:0007669"/>
    <property type="project" value="UniProtKB-SubCell"/>
</dbReference>
<reference evidence="8 9" key="1">
    <citation type="journal article" date="2013" name="Proc. Natl. Acad. Sci. U.S.A.">
        <title>Fine-scale variation in meiotic recombination in Mimulus inferred from population shotgun sequencing.</title>
        <authorList>
            <person name="Hellsten U."/>
            <person name="Wright K.M."/>
            <person name="Jenkins J."/>
            <person name="Shu S."/>
            <person name="Yuan Y."/>
            <person name="Wessler S.R."/>
            <person name="Schmutz J."/>
            <person name="Willis J.H."/>
            <person name="Rokhsar D.S."/>
        </authorList>
    </citation>
    <scope>NUCLEOTIDE SEQUENCE [LARGE SCALE GENOMIC DNA]</scope>
    <source>
        <strain evidence="9">cv. DUN x IM62</strain>
    </source>
</reference>
<keyword evidence="3" id="KW-0238">DNA-binding</keyword>
<dbReference type="PROSITE" id="PS51294">
    <property type="entry name" value="HTH_MYB"/>
    <property type="match status" value="2"/>
</dbReference>
<accession>A0A022Q4E8</accession>
<dbReference type="EMBL" id="KI632161">
    <property type="protein sequence ID" value="EYU23537.1"/>
    <property type="molecule type" value="Genomic_DNA"/>
</dbReference>
<sequence>MVRKGSYDRNGIKKGAWSEDEDNKLRSYILRYGHWNWRLLPKYAGLARCGKSCRLRWVNYLKPGVIKGNFTKQEENLIVELHSQLGPKWSSIAANLPGRTDNDIKNFWHTRIHKRRPNRNQIPKIITSPITTAELASSKENCDHVTFSNETGNESASSSINNANINTTSQNDYFSPLHYAEITVEAGNLSSEIFASNLSVEELEGGIYDDDFSYYDYGMDLFS</sequence>
<evidence type="ECO:0000313" key="8">
    <source>
        <dbReference type="EMBL" id="EYU23537.1"/>
    </source>
</evidence>
<dbReference type="InterPro" id="IPR009057">
    <property type="entry name" value="Homeodomain-like_sf"/>
</dbReference>
<evidence type="ECO:0000256" key="3">
    <source>
        <dbReference type="ARBA" id="ARBA00023125"/>
    </source>
</evidence>
<evidence type="ECO:0000313" key="9">
    <source>
        <dbReference type="Proteomes" id="UP000030748"/>
    </source>
</evidence>
<dbReference type="PANTHER" id="PTHR10641">
    <property type="entry name" value="MYB FAMILY TRANSCRIPTION FACTOR"/>
    <property type="match status" value="1"/>
</dbReference>
<organism evidence="8 9">
    <name type="scientific">Erythranthe guttata</name>
    <name type="common">Yellow monkey flower</name>
    <name type="synonym">Mimulus guttatus</name>
    <dbReference type="NCBI Taxonomy" id="4155"/>
    <lineage>
        <taxon>Eukaryota</taxon>
        <taxon>Viridiplantae</taxon>
        <taxon>Streptophyta</taxon>
        <taxon>Embryophyta</taxon>
        <taxon>Tracheophyta</taxon>
        <taxon>Spermatophyta</taxon>
        <taxon>Magnoliopsida</taxon>
        <taxon>eudicotyledons</taxon>
        <taxon>Gunneridae</taxon>
        <taxon>Pentapetalae</taxon>
        <taxon>asterids</taxon>
        <taxon>lamiids</taxon>
        <taxon>Lamiales</taxon>
        <taxon>Phrymaceae</taxon>
        <taxon>Erythranthe</taxon>
    </lineage>
</organism>
<keyword evidence="4" id="KW-0539">Nucleus</keyword>
<dbReference type="GO" id="GO:0003677">
    <property type="term" value="F:DNA binding"/>
    <property type="evidence" value="ECO:0007669"/>
    <property type="project" value="UniProtKB-KW"/>
</dbReference>
<dbReference type="InterPro" id="IPR001005">
    <property type="entry name" value="SANT/Myb"/>
</dbReference>
<comment type="function">
    <text evidence="5">Transcription factor.</text>
</comment>
<keyword evidence="2" id="KW-0677">Repeat</keyword>
<dbReference type="InterPro" id="IPR015495">
    <property type="entry name" value="Myb_TF_plants"/>
</dbReference>
<name>A0A022Q4E8_ERYGU</name>
<dbReference type="Gene3D" id="1.10.10.60">
    <property type="entry name" value="Homeodomain-like"/>
    <property type="match status" value="2"/>
</dbReference>
<dbReference type="AlphaFoldDB" id="A0A022Q4E8"/>
<dbReference type="Proteomes" id="UP000030748">
    <property type="component" value="Unassembled WGS sequence"/>
</dbReference>
<keyword evidence="9" id="KW-1185">Reference proteome</keyword>
<dbReference type="InterPro" id="IPR017930">
    <property type="entry name" value="Myb_dom"/>
</dbReference>
<dbReference type="Pfam" id="PF00249">
    <property type="entry name" value="Myb_DNA-binding"/>
    <property type="match status" value="2"/>
</dbReference>
<evidence type="ECO:0000259" key="6">
    <source>
        <dbReference type="PROSITE" id="PS50090"/>
    </source>
</evidence>
<evidence type="ECO:0000256" key="4">
    <source>
        <dbReference type="ARBA" id="ARBA00023242"/>
    </source>
</evidence>
<evidence type="ECO:0000256" key="5">
    <source>
        <dbReference type="ARBA" id="ARBA00057804"/>
    </source>
</evidence>
<feature type="domain" description="HTH myb-type" evidence="7">
    <location>
        <begin position="9"/>
        <end position="61"/>
    </location>
</feature>
<comment type="subcellular location">
    <subcellularLocation>
        <location evidence="1">Nucleus</location>
    </subcellularLocation>
</comment>
<dbReference type="STRING" id="4155.A0A022Q4E8"/>
<proteinExistence type="predicted"/>
<dbReference type="eggNOG" id="KOG0048">
    <property type="taxonomic scope" value="Eukaryota"/>
</dbReference>
<feature type="domain" description="Myb-like" evidence="6">
    <location>
        <begin position="62"/>
        <end position="112"/>
    </location>
</feature>
<evidence type="ECO:0000256" key="1">
    <source>
        <dbReference type="ARBA" id="ARBA00004123"/>
    </source>
</evidence>
<dbReference type="PANTHER" id="PTHR10641:SF1377">
    <property type="entry name" value="MYB-RELATED PROTEIN MYB4-LIKE"/>
    <property type="match status" value="1"/>
</dbReference>
<gene>
    <name evidence="8" type="ORF">MIMGU_mgv1a021445mg</name>
</gene>
<evidence type="ECO:0000259" key="7">
    <source>
        <dbReference type="PROSITE" id="PS51294"/>
    </source>
</evidence>
<dbReference type="CDD" id="cd00167">
    <property type="entry name" value="SANT"/>
    <property type="match status" value="2"/>
</dbReference>
<dbReference type="PROSITE" id="PS50090">
    <property type="entry name" value="MYB_LIKE"/>
    <property type="match status" value="2"/>
</dbReference>
<dbReference type="SUPFAM" id="SSF46689">
    <property type="entry name" value="Homeodomain-like"/>
    <property type="match status" value="1"/>
</dbReference>
<feature type="domain" description="Myb-like" evidence="6">
    <location>
        <begin position="9"/>
        <end position="61"/>
    </location>
</feature>
<feature type="domain" description="HTH myb-type" evidence="7">
    <location>
        <begin position="62"/>
        <end position="116"/>
    </location>
</feature>
<dbReference type="SMART" id="SM00717">
    <property type="entry name" value="SANT"/>
    <property type="match status" value="2"/>
</dbReference>